<protein>
    <recommendedName>
        <fullName evidence="2">DNA methylase N-4/N-6 domain-containing protein</fullName>
    </recommendedName>
</protein>
<dbReference type="GO" id="GO:0008168">
    <property type="term" value="F:methyltransferase activity"/>
    <property type="evidence" value="ECO:0007669"/>
    <property type="project" value="InterPro"/>
</dbReference>
<dbReference type="GO" id="GO:0032259">
    <property type="term" value="P:methylation"/>
    <property type="evidence" value="ECO:0007669"/>
    <property type="project" value="InterPro"/>
</dbReference>
<name>A0A0F9PNE8_9ZZZZ</name>
<sequence>MSGADGMKFSREWAMPSHETFSIPPIAVFIDKYLRASTVSIDPFARDFTRATYTNDLNPDTLASSHVDSLDFLRGLDDSGVLADLIIFDPPYSPRQVKECYNGIGLKMKQEDAQRTCSWVREKEIIHDLLEVGGVFLYFGWDSMGMGRTRGYQIEEILLVCHGPGHNDTICMAERKLQHQESFRMVPEGRTLP</sequence>
<gene>
    <name evidence="1" type="ORF">LCGC14_0821370</name>
</gene>
<evidence type="ECO:0008006" key="2">
    <source>
        <dbReference type="Google" id="ProtNLM"/>
    </source>
</evidence>
<reference evidence="1" key="1">
    <citation type="journal article" date="2015" name="Nature">
        <title>Complex archaea that bridge the gap between prokaryotes and eukaryotes.</title>
        <authorList>
            <person name="Spang A."/>
            <person name="Saw J.H."/>
            <person name="Jorgensen S.L."/>
            <person name="Zaremba-Niedzwiedzka K."/>
            <person name="Martijn J."/>
            <person name="Lind A.E."/>
            <person name="van Eijk R."/>
            <person name="Schleper C."/>
            <person name="Guy L."/>
            <person name="Ettema T.J."/>
        </authorList>
    </citation>
    <scope>NUCLEOTIDE SEQUENCE</scope>
</reference>
<evidence type="ECO:0000313" key="1">
    <source>
        <dbReference type="EMBL" id="KKN31714.1"/>
    </source>
</evidence>
<dbReference type="InterPro" id="IPR002052">
    <property type="entry name" value="DNA_methylase_N6_adenine_CS"/>
</dbReference>
<dbReference type="InterPro" id="IPR029063">
    <property type="entry name" value="SAM-dependent_MTases_sf"/>
</dbReference>
<dbReference type="GO" id="GO:0003676">
    <property type="term" value="F:nucleic acid binding"/>
    <property type="evidence" value="ECO:0007669"/>
    <property type="project" value="InterPro"/>
</dbReference>
<comment type="caution">
    <text evidence="1">The sequence shown here is derived from an EMBL/GenBank/DDBJ whole genome shotgun (WGS) entry which is preliminary data.</text>
</comment>
<accession>A0A0F9PNE8</accession>
<dbReference type="PROSITE" id="PS00092">
    <property type="entry name" value="N6_MTASE"/>
    <property type="match status" value="1"/>
</dbReference>
<dbReference type="EMBL" id="LAZR01002308">
    <property type="protein sequence ID" value="KKN31714.1"/>
    <property type="molecule type" value="Genomic_DNA"/>
</dbReference>
<dbReference type="AlphaFoldDB" id="A0A0F9PNE8"/>
<dbReference type="SUPFAM" id="SSF53335">
    <property type="entry name" value="S-adenosyl-L-methionine-dependent methyltransferases"/>
    <property type="match status" value="1"/>
</dbReference>
<proteinExistence type="predicted"/>
<organism evidence="1">
    <name type="scientific">marine sediment metagenome</name>
    <dbReference type="NCBI Taxonomy" id="412755"/>
    <lineage>
        <taxon>unclassified sequences</taxon>
        <taxon>metagenomes</taxon>
        <taxon>ecological metagenomes</taxon>
    </lineage>
</organism>